<dbReference type="AlphaFoldDB" id="A0AA95KJD1"/>
<keyword evidence="2" id="KW-0732">Signal</keyword>
<evidence type="ECO:0000256" key="2">
    <source>
        <dbReference type="SAM" id="SignalP"/>
    </source>
</evidence>
<name>A0AA95KJD1_9GAMM</name>
<reference evidence="3" key="2">
    <citation type="submission" date="2023-04" db="EMBL/GenBank/DDBJ databases">
        <authorList>
            <person name="Beletskiy A.V."/>
            <person name="Mardanov A.V."/>
            <person name="Ravin N.V."/>
        </authorList>
    </citation>
    <scope>NUCLEOTIDE SEQUENCE</scope>
    <source>
        <strain evidence="3">GKL-01</strain>
    </source>
</reference>
<feature type="compositionally biased region" description="Polar residues" evidence="1">
    <location>
        <begin position="193"/>
        <end position="206"/>
    </location>
</feature>
<gene>
    <name evidence="3" type="ORF">QJT80_11745</name>
</gene>
<accession>A0AA95KJD1</accession>
<feature type="region of interest" description="Disordered" evidence="1">
    <location>
        <begin position="250"/>
        <end position="269"/>
    </location>
</feature>
<protein>
    <submittedName>
        <fullName evidence="3">Uncharacterized protein</fullName>
    </submittedName>
</protein>
<evidence type="ECO:0000313" key="3">
    <source>
        <dbReference type="EMBL" id="WGZ90167.1"/>
    </source>
</evidence>
<feature type="signal peptide" evidence="2">
    <location>
        <begin position="1"/>
        <end position="23"/>
    </location>
</feature>
<feature type="compositionally biased region" description="Low complexity" evidence="1">
    <location>
        <begin position="182"/>
        <end position="191"/>
    </location>
</feature>
<feature type="chain" id="PRO_5041671757" evidence="2">
    <location>
        <begin position="24"/>
        <end position="269"/>
    </location>
</feature>
<dbReference type="Proteomes" id="UP001300672">
    <property type="component" value="Chromosome"/>
</dbReference>
<feature type="region of interest" description="Disordered" evidence="1">
    <location>
        <begin position="182"/>
        <end position="206"/>
    </location>
</feature>
<sequence length="269" mass="29688">MLIKKIHYLVAGLAISLNSLAYALPYQAPSLSVQILADNTRALPEYYAADLNVNDGSYRAYIQAKPNQRYKIQLNNPSNRRVGVVVAVDGRNVISGARSDLANHERMYVLEPGQSTTVDGWRSSQNTTQRFFFTESKSSYAAAWGDKSAMGVIAVAAYNEKRPEPPVIAYSSQNQDVAAEASAMPAPAPMARKSTSQAGTGYGENSYSPTTNVEFAAEARPFKRFFYKYEWKQALCDKHILSENECPTAAEPANRFWPSQDGYAPPPPR</sequence>
<organism evidence="3">
    <name type="scientific">Candidatus Thiocaldithrix dubininis</name>
    <dbReference type="NCBI Taxonomy" id="3080823"/>
    <lineage>
        <taxon>Bacteria</taxon>
        <taxon>Pseudomonadati</taxon>
        <taxon>Pseudomonadota</taxon>
        <taxon>Gammaproteobacteria</taxon>
        <taxon>Thiotrichales</taxon>
        <taxon>Thiotrichaceae</taxon>
        <taxon>Candidatus Thiocaldithrix</taxon>
    </lineage>
</organism>
<proteinExistence type="predicted"/>
<dbReference type="EMBL" id="CP124755">
    <property type="protein sequence ID" value="WGZ90167.1"/>
    <property type="molecule type" value="Genomic_DNA"/>
</dbReference>
<reference evidence="3" key="1">
    <citation type="journal article" date="2023" name="Int. J. Mol. Sci.">
        <title>Metagenomics Revealed a New Genus 'Candidatus Thiocaldithrix dubininis' gen. nov., sp. nov. and a New Species 'Candidatus Thiothrix putei' sp. nov. in the Family Thiotrichaceae, Some Members of Which Have Traits of Both Na+- and H+-Motive Energetics.</title>
        <authorList>
            <person name="Ravin N.V."/>
            <person name="Muntyan M.S."/>
            <person name="Smolyakov D.D."/>
            <person name="Rudenko T.S."/>
            <person name="Beletsky A.V."/>
            <person name="Mardanov A.V."/>
            <person name="Grabovich M.Y."/>
        </authorList>
    </citation>
    <scope>NUCLEOTIDE SEQUENCE</scope>
    <source>
        <strain evidence="3">GKL-01</strain>
    </source>
</reference>
<evidence type="ECO:0000256" key="1">
    <source>
        <dbReference type="SAM" id="MobiDB-lite"/>
    </source>
</evidence>
<dbReference type="KEGG" id="tdu:QJT80_11745"/>